<evidence type="ECO:0000313" key="8">
    <source>
        <dbReference type="Proteomes" id="UP000184267"/>
    </source>
</evidence>
<keyword evidence="5 6" id="KW-0472">Membrane</keyword>
<evidence type="ECO:0000256" key="6">
    <source>
        <dbReference type="RuleBase" id="RU362006"/>
    </source>
</evidence>
<protein>
    <recommendedName>
        <fullName evidence="6">Protein YOP1</fullName>
    </recommendedName>
</protein>
<dbReference type="Pfam" id="PF03134">
    <property type="entry name" value="TB2_DP1_HVA22"/>
    <property type="match status" value="1"/>
</dbReference>
<evidence type="ECO:0000256" key="5">
    <source>
        <dbReference type="ARBA" id="ARBA00023136"/>
    </source>
</evidence>
<evidence type="ECO:0000256" key="1">
    <source>
        <dbReference type="ARBA" id="ARBA00004141"/>
    </source>
</evidence>
<dbReference type="GO" id="GO:0016020">
    <property type="term" value="C:membrane"/>
    <property type="evidence" value="ECO:0007669"/>
    <property type="project" value="UniProtKB-SubCell"/>
</dbReference>
<reference evidence="7 8" key="1">
    <citation type="submission" date="2016-10" db="EMBL/GenBank/DDBJ databases">
        <title>Genome sequence of the basidiomycete white-rot fungus Trametes pubescens.</title>
        <authorList>
            <person name="Makela M.R."/>
            <person name="Granchi Z."/>
            <person name="Peng M."/>
            <person name="De Vries R.P."/>
            <person name="Grigoriev I."/>
            <person name="Riley R."/>
            <person name="Hilden K."/>
        </authorList>
    </citation>
    <scope>NUCLEOTIDE SEQUENCE [LARGE SCALE GENOMIC DNA]</scope>
    <source>
        <strain evidence="7 8">FBCC735</strain>
    </source>
</reference>
<comment type="subcellular location">
    <subcellularLocation>
        <location evidence="1 6">Membrane</location>
        <topology evidence="1 6">Multi-pass membrane protein</topology>
    </subcellularLocation>
</comment>
<comment type="caution">
    <text evidence="6">Lacks conserved residue(s) required for the propagation of feature annotation.</text>
</comment>
<feature type="transmembrane region" description="Helical" evidence="6">
    <location>
        <begin position="134"/>
        <end position="158"/>
    </location>
</feature>
<keyword evidence="3 6" id="KW-0812">Transmembrane</keyword>
<dbReference type="InterPro" id="IPR004345">
    <property type="entry name" value="TB2_DP1_HVA22"/>
</dbReference>
<sequence>MSATQKVQQHPAFIQAQDKANYYVNQLDKEVRAPSCLRPRRPREACGASSARNLPLITRHVCQLSKYPLLNTFEQRTQVPKSYAFLGAVLLVATLHSVNAFASPVSNLVGWALPAFLSVRALESPGNQDDVQWLTYWIVFGFFNFLESFALRVVLYYFPWYFAFKSTFILWLQLPQFRGAQTLYGTVVRPIFVNAHGKASSLAPTQHEPTVTADGLRERVASSE</sequence>
<evidence type="ECO:0000256" key="2">
    <source>
        <dbReference type="ARBA" id="ARBA00008573"/>
    </source>
</evidence>
<dbReference type="Proteomes" id="UP000184267">
    <property type="component" value="Unassembled WGS sequence"/>
</dbReference>
<comment type="similarity">
    <text evidence="2 6">Belongs to the DP1 family.</text>
</comment>
<evidence type="ECO:0000256" key="4">
    <source>
        <dbReference type="ARBA" id="ARBA00022989"/>
    </source>
</evidence>
<dbReference type="PANTHER" id="PTHR12300:SF161">
    <property type="entry name" value="RECEPTOR EXPRESSION-ENHANCING PROTEIN"/>
    <property type="match status" value="1"/>
</dbReference>
<accession>A0A1M2VZA4</accession>
<comment type="caution">
    <text evidence="7">The sequence shown here is derived from an EMBL/GenBank/DDBJ whole genome shotgun (WGS) entry which is preliminary data.</text>
</comment>
<feature type="transmembrane region" description="Helical" evidence="6">
    <location>
        <begin position="83"/>
        <end position="102"/>
    </location>
</feature>
<evidence type="ECO:0000313" key="7">
    <source>
        <dbReference type="EMBL" id="OJT12893.1"/>
    </source>
</evidence>
<dbReference type="EMBL" id="MNAD01000446">
    <property type="protein sequence ID" value="OJT12893.1"/>
    <property type="molecule type" value="Genomic_DNA"/>
</dbReference>
<gene>
    <name evidence="7" type="ORF">TRAPUB_10590</name>
</gene>
<name>A0A1M2VZA4_TRAPU</name>
<keyword evidence="4 6" id="KW-1133">Transmembrane helix</keyword>
<keyword evidence="8" id="KW-1185">Reference proteome</keyword>
<dbReference type="PANTHER" id="PTHR12300">
    <property type="entry name" value="HVA22-LIKE PROTEINS"/>
    <property type="match status" value="1"/>
</dbReference>
<dbReference type="OMA" id="CMIPGPW"/>
<dbReference type="OrthoDB" id="10009287at2759"/>
<evidence type="ECO:0000256" key="3">
    <source>
        <dbReference type="ARBA" id="ARBA00022692"/>
    </source>
</evidence>
<proteinExistence type="inferred from homology"/>
<dbReference type="STRING" id="154538.A0A1M2VZA4"/>
<organism evidence="7 8">
    <name type="scientific">Trametes pubescens</name>
    <name type="common">White-rot fungus</name>
    <dbReference type="NCBI Taxonomy" id="154538"/>
    <lineage>
        <taxon>Eukaryota</taxon>
        <taxon>Fungi</taxon>
        <taxon>Dikarya</taxon>
        <taxon>Basidiomycota</taxon>
        <taxon>Agaricomycotina</taxon>
        <taxon>Agaricomycetes</taxon>
        <taxon>Polyporales</taxon>
        <taxon>Polyporaceae</taxon>
        <taxon>Trametes</taxon>
    </lineage>
</organism>
<dbReference type="AlphaFoldDB" id="A0A1M2VZA4"/>